<feature type="transmembrane region" description="Helical" evidence="7">
    <location>
        <begin position="168"/>
        <end position="189"/>
    </location>
</feature>
<dbReference type="GO" id="GO:0005886">
    <property type="term" value="C:plasma membrane"/>
    <property type="evidence" value="ECO:0007669"/>
    <property type="project" value="UniProtKB-SubCell"/>
</dbReference>
<dbReference type="InterPro" id="IPR047135">
    <property type="entry name" value="YsiQ"/>
</dbReference>
<dbReference type="PANTHER" id="PTHR42925:SF2">
    <property type="entry name" value="NA+ DRIVEN MULTIDRUG EFFLUX PUMP"/>
    <property type="match status" value="1"/>
</dbReference>
<feature type="transmembrane region" description="Helical" evidence="7">
    <location>
        <begin position="349"/>
        <end position="364"/>
    </location>
</feature>
<dbReference type="InterPro" id="IPR048279">
    <property type="entry name" value="MdtK-like"/>
</dbReference>
<keyword evidence="3" id="KW-1003">Cell membrane</keyword>
<comment type="subcellular location">
    <subcellularLocation>
        <location evidence="1">Cell inner membrane</location>
        <topology evidence="1">Multi-pass membrane protein</topology>
    </subcellularLocation>
</comment>
<dbReference type="GO" id="GO:0015297">
    <property type="term" value="F:antiporter activity"/>
    <property type="evidence" value="ECO:0007669"/>
    <property type="project" value="InterPro"/>
</dbReference>
<proteinExistence type="predicted"/>
<dbReference type="CDD" id="cd13134">
    <property type="entry name" value="MATE_like_8"/>
    <property type="match status" value="1"/>
</dbReference>
<dbReference type="PANTHER" id="PTHR42925">
    <property type="entry name" value="MULTIDRUG AND TOXIN EFFLUX PROTEIN MATE FAMILY"/>
    <property type="match status" value="1"/>
</dbReference>
<evidence type="ECO:0000256" key="1">
    <source>
        <dbReference type="ARBA" id="ARBA00004429"/>
    </source>
</evidence>
<dbReference type="Pfam" id="PF01554">
    <property type="entry name" value="MatE"/>
    <property type="match status" value="2"/>
</dbReference>
<organism evidence="8 9">
    <name type="scientific">Cellvibrio polysaccharolyticus</name>
    <dbReference type="NCBI Taxonomy" id="2082724"/>
    <lineage>
        <taxon>Bacteria</taxon>
        <taxon>Pseudomonadati</taxon>
        <taxon>Pseudomonadota</taxon>
        <taxon>Gammaproteobacteria</taxon>
        <taxon>Cellvibrionales</taxon>
        <taxon>Cellvibrionaceae</taxon>
        <taxon>Cellvibrio</taxon>
    </lineage>
</organism>
<feature type="transmembrane region" description="Helical" evidence="7">
    <location>
        <begin position="320"/>
        <end position="337"/>
    </location>
</feature>
<accession>A0A928YTA3</accession>
<feature type="transmembrane region" description="Helical" evidence="7">
    <location>
        <begin position="48"/>
        <end position="70"/>
    </location>
</feature>
<comment type="caution">
    <text evidence="8">The sequence shown here is derived from an EMBL/GenBank/DDBJ whole genome shotgun (WGS) entry which is preliminary data.</text>
</comment>
<keyword evidence="2" id="KW-0813">Transport</keyword>
<keyword evidence="6 7" id="KW-0472">Membrane</keyword>
<sequence>MRSEPKSRVLDKGLWGMSAPMLIDQAVIYTIPLLDMFFLSFVSDKAAAAVGAITPLIFVANALLFITAFAGAGVASQRIGTNDYQNANATIVVYACVVFVLGIVAALALIFGGPWVASQMPLSDDVEQYAHEYLGIIGWLVMLWGCRTIYQTIFNIYGEPKWNSISNIIFFVCNLIGNCVAIFGFMGIPPSGVKGVALAGVISAFITFMFVMLVAHFRLRIRLPVKYAFSNFGRLLKPVGRIAAPSILEPMSFQGNMMALNWIAAQVSILTLTVKVYAYNTFLFCLMISIALSMATEAIIAQRVGRKEFDLADLQLRQSLKVAFIGTSVLALLWWLFNQQVLGLFSNDPEVLALGAWVFFWAMLSEPGRTANIVLGSALRSTGDATFTSLTSIAVIWLFSVPLAYVLAIPFEMGIYGLLIAAIADEMVRAAIKWWRWKQRKWELYGVAVWEAKQKKRLES</sequence>
<protein>
    <submittedName>
        <fullName evidence="8">MATE family efflux transporter</fullName>
    </submittedName>
</protein>
<reference evidence="8" key="1">
    <citation type="submission" date="2018-07" db="EMBL/GenBank/DDBJ databases">
        <title>Genome assembly of strain Ka43.</title>
        <authorList>
            <person name="Kukolya J."/>
            <person name="Nagy I."/>
            <person name="Horvath B."/>
            <person name="Toth A."/>
        </authorList>
    </citation>
    <scope>NUCLEOTIDE SEQUENCE</scope>
    <source>
        <strain evidence="8">KB43</strain>
    </source>
</reference>
<evidence type="ECO:0000256" key="4">
    <source>
        <dbReference type="ARBA" id="ARBA00022692"/>
    </source>
</evidence>
<evidence type="ECO:0000256" key="5">
    <source>
        <dbReference type="ARBA" id="ARBA00022989"/>
    </source>
</evidence>
<dbReference type="EMBL" id="PRDL01000001">
    <property type="protein sequence ID" value="MBE8717341.1"/>
    <property type="molecule type" value="Genomic_DNA"/>
</dbReference>
<dbReference type="Proteomes" id="UP000652567">
    <property type="component" value="Unassembled WGS sequence"/>
</dbReference>
<gene>
    <name evidence="8" type="ORF">C4F51_09090</name>
</gene>
<dbReference type="GO" id="GO:0042910">
    <property type="term" value="F:xenobiotic transmembrane transporter activity"/>
    <property type="evidence" value="ECO:0007669"/>
    <property type="project" value="InterPro"/>
</dbReference>
<feature type="transmembrane region" description="Helical" evidence="7">
    <location>
        <begin position="136"/>
        <end position="156"/>
    </location>
</feature>
<dbReference type="PIRSF" id="PIRSF006603">
    <property type="entry name" value="DinF"/>
    <property type="match status" value="1"/>
</dbReference>
<keyword evidence="9" id="KW-1185">Reference proteome</keyword>
<evidence type="ECO:0000256" key="3">
    <source>
        <dbReference type="ARBA" id="ARBA00022475"/>
    </source>
</evidence>
<dbReference type="RefSeq" id="WP_193909125.1">
    <property type="nucleotide sequence ID" value="NZ_PRDL01000001.1"/>
</dbReference>
<dbReference type="NCBIfam" id="TIGR00797">
    <property type="entry name" value="matE"/>
    <property type="match status" value="1"/>
</dbReference>
<keyword evidence="5 7" id="KW-1133">Transmembrane helix</keyword>
<feature type="transmembrane region" description="Helical" evidence="7">
    <location>
        <begin position="91"/>
        <end position="116"/>
    </location>
</feature>
<dbReference type="AlphaFoldDB" id="A0A928YTA3"/>
<name>A0A928YTA3_9GAMM</name>
<evidence type="ECO:0000256" key="7">
    <source>
        <dbReference type="SAM" id="Phobius"/>
    </source>
</evidence>
<evidence type="ECO:0000313" key="9">
    <source>
        <dbReference type="Proteomes" id="UP000652567"/>
    </source>
</evidence>
<keyword evidence="4 7" id="KW-0812">Transmembrane</keyword>
<evidence type="ECO:0000256" key="6">
    <source>
        <dbReference type="ARBA" id="ARBA00023136"/>
    </source>
</evidence>
<feature type="transmembrane region" description="Helical" evidence="7">
    <location>
        <begin position="195"/>
        <end position="217"/>
    </location>
</feature>
<feature type="transmembrane region" description="Helical" evidence="7">
    <location>
        <begin position="21"/>
        <end position="42"/>
    </location>
</feature>
<feature type="transmembrane region" description="Helical" evidence="7">
    <location>
        <begin position="281"/>
        <end position="300"/>
    </location>
</feature>
<dbReference type="InterPro" id="IPR002528">
    <property type="entry name" value="MATE_fam"/>
</dbReference>
<feature type="transmembrane region" description="Helical" evidence="7">
    <location>
        <begin position="413"/>
        <end position="432"/>
    </location>
</feature>
<evidence type="ECO:0000313" key="8">
    <source>
        <dbReference type="EMBL" id="MBE8717341.1"/>
    </source>
</evidence>
<evidence type="ECO:0000256" key="2">
    <source>
        <dbReference type="ARBA" id="ARBA00022448"/>
    </source>
</evidence>